<dbReference type="Proteomes" id="UP001208570">
    <property type="component" value="Unassembled WGS sequence"/>
</dbReference>
<keyword evidence="3" id="KW-1185">Reference proteome</keyword>
<dbReference type="Pfam" id="PF14854">
    <property type="entry name" value="LURAP"/>
    <property type="match status" value="1"/>
</dbReference>
<accession>A0AAD9NEE5</accession>
<protein>
    <submittedName>
        <fullName evidence="2">Uncharacterized protein</fullName>
    </submittedName>
</protein>
<organism evidence="2 3">
    <name type="scientific">Paralvinella palmiformis</name>
    <dbReference type="NCBI Taxonomy" id="53620"/>
    <lineage>
        <taxon>Eukaryota</taxon>
        <taxon>Metazoa</taxon>
        <taxon>Spiralia</taxon>
        <taxon>Lophotrochozoa</taxon>
        <taxon>Annelida</taxon>
        <taxon>Polychaeta</taxon>
        <taxon>Sedentaria</taxon>
        <taxon>Canalipalpata</taxon>
        <taxon>Terebellida</taxon>
        <taxon>Terebelliformia</taxon>
        <taxon>Alvinellidae</taxon>
        <taxon>Paralvinella</taxon>
    </lineage>
</organism>
<dbReference type="AlphaFoldDB" id="A0AAD9NEE5"/>
<proteinExistence type="predicted"/>
<sequence>MDGPKSDDQTVSRVVCPEDNKWGDDDDDGDGGGDGRDERDEGQIKVTDDQTDRYTQNIELYNACRRFYVTRVQVADDIKSKINKDLTTSGSKSLDLSMEKLREEVVSLIDQDLTLMHQLLTLNERIEELKWHRKLSGYLPAFMTASASSSNNVDGDSNALSDWDVDSQTGDRQSATNHVVDETDGLFYSKYLSPSKLSLFRECIYNSAQDNLHEMTPSSTHDVRLRTNNLTQSRTSDLGSSGELVSSVPDFRKANNLYRLSKGDSCISSGCPSNSSSLKKSDVDDDVMEAMTSVGNRLSVTDGESDGDKIGQKLCHDSGIHEDHNLDHNLEMII</sequence>
<evidence type="ECO:0000313" key="2">
    <source>
        <dbReference type="EMBL" id="KAK2164154.1"/>
    </source>
</evidence>
<evidence type="ECO:0000256" key="1">
    <source>
        <dbReference type="SAM" id="MobiDB-lite"/>
    </source>
</evidence>
<name>A0AAD9NEE5_9ANNE</name>
<feature type="compositionally biased region" description="Basic and acidic residues" evidence="1">
    <location>
        <begin position="33"/>
        <end position="44"/>
    </location>
</feature>
<reference evidence="2" key="1">
    <citation type="journal article" date="2023" name="Mol. Biol. Evol.">
        <title>Third-Generation Sequencing Reveals the Adaptive Role of the Epigenome in Three Deep-Sea Polychaetes.</title>
        <authorList>
            <person name="Perez M."/>
            <person name="Aroh O."/>
            <person name="Sun Y."/>
            <person name="Lan Y."/>
            <person name="Juniper S.K."/>
            <person name="Young C.R."/>
            <person name="Angers B."/>
            <person name="Qian P.Y."/>
        </authorList>
    </citation>
    <scope>NUCLEOTIDE SEQUENCE</scope>
    <source>
        <strain evidence="2">P08H-3</strain>
    </source>
</reference>
<feature type="region of interest" description="Disordered" evidence="1">
    <location>
        <begin position="1"/>
        <end position="44"/>
    </location>
</feature>
<dbReference type="InterPro" id="IPR039499">
    <property type="entry name" value="LURA1/LRA25"/>
</dbReference>
<feature type="compositionally biased region" description="Basic and acidic residues" evidence="1">
    <location>
        <begin position="1"/>
        <end position="23"/>
    </location>
</feature>
<comment type="caution">
    <text evidence="2">The sequence shown here is derived from an EMBL/GenBank/DDBJ whole genome shotgun (WGS) entry which is preliminary data.</text>
</comment>
<evidence type="ECO:0000313" key="3">
    <source>
        <dbReference type="Proteomes" id="UP001208570"/>
    </source>
</evidence>
<dbReference type="EMBL" id="JAODUP010000068">
    <property type="protein sequence ID" value="KAK2164154.1"/>
    <property type="molecule type" value="Genomic_DNA"/>
</dbReference>
<gene>
    <name evidence="2" type="ORF">LSH36_68g10072</name>
</gene>